<comment type="caution">
    <text evidence="2">The sequence shown here is derived from an EMBL/GenBank/DDBJ whole genome shotgun (WGS) entry which is preliminary data.</text>
</comment>
<dbReference type="EMBL" id="SNVW01000009">
    <property type="protein sequence ID" value="TDN43137.1"/>
    <property type="molecule type" value="Genomic_DNA"/>
</dbReference>
<accession>A0A4R6DEZ4</accession>
<feature type="transmembrane region" description="Helical" evidence="1">
    <location>
        <begin position="32"/>
        <end position="54"/>
    </location>
</feature>
<dbReference type="RefSeq" id="WP_133520396.1">
    <property type="nucleotide sequence ID" value="NZ_SNVW01000009.1"/>
</dbReference>
<feature type="transmembrane region" description="Helical" evidence="1">
    <location>
        <begin position="66"/>
        <end position="88"/>
    </location>
</feature>
<organism evidence="2 3">
    <name type="scientific">Curtobacterium flaccumfaciens</name>
    <dbReference type="NCBI Taxonomy" id="2035"/>
    <lineage>
        <taxon>Bacteria</taxon>
        <taxon>Bacillati</taxon>
        <taxon>Actinomycetota</taxon>
        <taxon>Actinomycetes</taxon>
        <taxon>Micrococcales</taxon>
        <taxon>Microbacteriaceae</taxon>
        <taxon>Curtobacterium</taxon>
    </lineage>
</organism>
<evidence type="ECO:0000313" key="2">
    <source>
        <dbReference type="EMBL" id="TDN43137.1"/>
    </source>
</evidence>
<keyword evidence="1" id="KW-0472">Membrane</keyword>
<reference evidence="2 3" key="1">
    <citation type="submission" date="2019-03" db="EMBL/GenBank/DDBJ databases">
        <title>Genomic analyses of the natural microbiome of Caenorhabditis elegans.</title>
        <authorList>
            <person name="Samuel B."/>
        </authorList>
    </citation>
    <scope>NUCLEOTIDE SEQUENCE [LARGE SCALE GENOMIC DNA]</scope>
    <source>
        <strain evidence="2 3">JUb65</strain>
    </source>
</reference>
<evidence type="ECO:0000313" key="3">
    <source>
        <dbReference type="Proteomes" id="UP000295764"/>
    </source>
</evidence>
<sequence length="94" mass="9437">MSAVPDPSPYGDGRPAPTPPVRRTWNAYAAQLAVVATFAVVGAVAAVVLGIQVVVFAPEGGGVDFRVLPCAAAAVMLTTVAIAVGYAVGRATRT</sequence>
<proteinExistence type="predicted"/>
<keyword evidence="1" id="KW-0812">Transmembrane</keyword>
<dbReference type="AlphaFoldDB" id="A0A4R6DEZ4"/>
<protein>
    <submittedName>
        <fullName evidence="2">Uncharacterized protein</fullName>
    </submittedName>
</protein>
<dbReference type="Proteomes" id="UP000295764">
    <property type="component" value="Unassembled WGS sequence"/>
</dbReference>
<name>A0A4R6DEZ4_9MICO</name>
<keyword evidence="1" id="KW-1133">Transmembrane helix</keyword>
<evidence type="ECO:0000256" key="1">
    <source>
        <dbReference type="SAM" id="Phobius"/>
    </source>
</evidence>
<gene>
    <name evidence="2" type="ORF">EDF64_10960</name>
</gene>